<dbReference type="Pfam" id="PF02826">
    <property type="entry name" value="2-Hacid_dh_C"/>
    <property type="match status" value="1"/>
</dbReference>
<dbReference type="AlphaFoldDB" id="A0A559KAP8"/>
<evidence type="ECO:0000256" key="2">
    <source>
        <dbReference type="ARBA" id="ARBA00023027"/>
    </source>
</evidence>
<dbReference type="PROSITE" id="PS00671">
    <property type="entry name" value="D_2_HYDROXYACID_DH_3"/>
    <property type="match status" value="1"/>
</dbReference>
<feature type="domain" description="D-isomer specific 2-hydroxyacid dehydrogenase NAD-binding" evidence="3">
    <location>
        <begin position="114"/>
        <end position="290"/>
    </location>
</feature>
<keyword evidence="5" id="KW-1185">Reference proteome</keyword>
<dbReference type="GO" id="GO:0051287">
    <property type="term" value="F:NAD binding"/>
    <property type="evidence" value="ECO:0007669"/>
    <property type="project" value="InterPro"/>
</dbReference>
<dbReference type="SUPFAM" id="SSF51735">
    <property type="entry name" value="NAD(P)-binding Rossmann-fold domains"/>
    <property type="match status" value="1"/>
</dbReference>
<dbReference type="CDD" id="cd05300">
    <property type="entry name" value="2-Hacid_dh_1"/>
    <property type="match status" value="1"/>
</dbReference>
<dbReference type="Gene3D" id="3.40.50.720">
    <property type="entry name" value="NAD(P)-binding Rossmann-like Domain"/>
    <property type="match status" value="2"/>
</dbReference>
<evidence type="ECO:0000313" key="5">
    <source>
        <dbReference type="Proteomes" id="UP000317036"/>
    </source>
</evidence>
<dbReference type="RefSeq" id="WP_144847933.1">
    <property type="nucleotide sequence ID" value="NZ_VNJI01000016.1"/>
</dbReference>
<dbReference type="InterPro" id="IPR006140">
    <property type="entry name" value="D-isomer_DH_NAD-bd"/>
</dbReference>
<proteinExistence type="predicted"/>
<protein>
    <submittedName>
        <fullName evidence="4">D-2-hydroxyacid dehydrogenase</fullName>
    </submittedName>
</protein>
<evidence type="ECO:0000259" key="3">
    <source>
        <dbReference type="Pfam" id="PF02826"/>
    </source>
</evidence>
<dbReference type="PANTHER" id="PTHR43333">
    <property type="entry name" value="2-HACID_DH_C DOMAIN-CONTAINING PROTEIN"/>
    <property type="match status" value="1"/>
</dbReference>
<gene>
    <name evidence="4" type="ORF">FPZ49_14780</name>
</gene>
<name>A0A559KAP8_9BACL</name>
<keyword evidence="1" id="KW-0560">Oxidoreductase</keyword>
<sequence>MSTQREIHTVLATVEYKGAHLEKLKEAFAPAKLLLVDRRDDAAIEAALQEADVAVLAGDLDERHLAAPKLRWIHCDHAGLNKSARPEVFEKGLIVTSSAGRSGPVLAEHVMYFSLALTYQFPRFYAAQQAHQWGIPGQNDLRGLYGKTMGILGLGNTGTELAVRAKAFGMRVLGYRRSVSEAPPGVDKLYCAERGDTLDELLQESDIVALVLPLSNATHHLIGQRELQLMKRTAYLVNLARGAVVDEQALLSALREGVIAGAGLDTFATEPLPSDSPLWDAPNTLITPHCTPAVPDRIGRSLDIISRNVEAYRNGQPMVNLLTVKDVYTKGN</sequence>
<dbReference type="SUPFAM" id="SSF52283">
    <property type="entry name" value="Formate/glycerate dehydrogenase catalytic domain-like"/>
    <property type="match status" value="1"/>
</dbReference>
<dbReference type="OrthoDB" id="9805416at2"/>
<accession>A0A559KAP8</accession>
<keyword evidence="2" id="KW-0520">NAD</keyword>
<organism evidence="4 5">
    <name type="scientific">Paenibacillus cremeus</name>
    <dbReference type="NCBI Taxonomy" id="2163881"/>
    <lineage>
        <taxon>Bacteria</taxon>
        <taxon>Bacillati</taxon>
        <taxon>Bacillota</taxon>
        <taxon>Bacilli</taxon>
        <taxon>Bacillales</taxon>
        <taxon>Paenibacillaceae</taxon>
        <taxon>Paenibacillus</taxon>
    </lineage>
</organism>
<dbReference type="InterPro" id="IPR036291">
    <property type="entry name" value="NAD(P)-bd_dom_sf"/>
</dbReference>
<comment type="caution">
    <text evidence="4">The sequence shown here is derived from an EMBL/GenBank/DDBJ whole genome shotgun (WGS) entry which is preliminary data.</text>
</comment>
<dbReference type="GO" id="GO:0016616">
    <property type="term" value="F:oxidoreductase activity, acting on the CH-OH group of donors, NAD or NADP as acceptor"/>
    <property type="evidence" value="ECO:0007669"/>
    <property type="project" value="UniProtKB-ARBA"/>
</dbReference>
<evidence type="ECO:0000313" key="4">
    <source>
        <dbReference type="EMBL" id="TVY09202.1"/>
    </source>
</evidence>
<dbReference type="Proteomes" id="UP000317036">
    <property type="component" value="Unassembled WGS sequence"/>
</dbReference>
<dbReference type="PANTHER" id="PTHR43333:SF1">
    <property type="entry name" value="D-ISOMER SPECIFIC 2-HYDROXYACID DEHYDROGENASE NAD-BINDING DOMAIN-CONTAINING PROTEIN"/>
    <property type="match status" value="1"/>
</dbReference>
<reference evidence="4 5" key="1">
    <citation type="submission" date="2019-07" db="EMBL/GenBank/DDBJ databases">
        <authorList>
            <person name="Kim J."/>
        </authorList>
    </citation>
    <scope>NUCLEOTIDE SEQUENCE [LARGE SCALE GENOMIC DNA]</scope>
    <source>
        <strain evidence="4 5">JC52</strain>
    </source>
</reference>
<dbReference type="InterPro" id="IPR029753">
    <property type="entry name" value="D-isomer_DH_CS"/>
</dbReference>
<dbReference type="EMBL" id="VNJI01000016">
    <property type="protein sequence ID" value="TVY09202.1"/>
    <property type="molecule type" value="Genomic_DNA"/>
</dbReference>
<evidence type="ECO:0000256" key="1">
    <source>
        <dbReference type="ARBA" id="ARBA00023002"/>
    </source>
</evidence>